<evidence type="ECO:0000256" key="1">
    <source>
        <dbReference type="ARBA" id="ARBA00022729"/>
    </source>
</evidence>
<evidence type="ECO:0000259" key="3">
    <source>
        <dbReference type="Pfam" id="PF05617"/>
    </source>
</evidence>
<organism evidence="4 5">
    <name type="scientific">Abrus precatorius</name>
    <name type="common">Indian licorice</name>
    <name type="synonym">Glycine abrus</name>
    <dbReference type="NCBI Taxonomy" id="3816"/>
    <lineage>
        <taxon>Eukaryota</taxon>
        <taxon>Viridiplantae</taxon>
        <taxon>Streptophyta</taxon>
        <taxon>Embryophyta</taxon>
        <taxon>Tracheophyta</taxon>
        <taxon>Spermatophyta</taxon>
        <taxon>Magnoliopsida</taxon>
        <taxon>eudicotyledons</taxon>
        <taxon>Gunneridae</taxon>
        <taxon>Pentapetalae</taxon>
        <taxon>rosids</taxon>
        <taxon>fabids</taxon>
        <taxon>Fabales</taxon>
        <taxon>Fabaceae</taxon>
        <taxon>Papilionoideae</taxon>
        <taxon>50 kb inversion clade</taxon>
        <taxon>NPAAA clade</taxon>
        <taxon>indigoferoid/millettioid clade</taxon>
        <taxon>Abreae</taxon>
        <taxon>Abrus</taxon>
    </lineage>
</organism>
<gene>
    <name evidence="5" type="primary">LOC113874297</name>
</gene>
<dbReference type="PANTHER" id="PTHR31951:SF22">
    <property type="entry name" value="ECA1 GAMETOGENESIS RELATED FAMILY"/>
    <property type="match status" value="1"/>
</dbReference>
<dbReference type="OrthoDB" id="1408535at2759"/>
<feature type="domain" description="Prolamin-like" evidence="3">
    <location>
        <begin position="56"/>
        <end position="129"/>
    </location>
</feature>
<dbReference type="PANTHER" id="PTHR31951">
    <property type="entry name" value="BIFUNCTIONAL INHIBITOR/LIPID-TRANSFER PROTEIN/SEED STORAGE 2S ALBUMIN SUPERFAMILY PROTEIN-RELATED"/>
    <property type="match status" value="1"/>
</dbReference>
<reference evidence="5" key="2">
    <citation type="submission" date="2025-08" db="UniProtKB">
        <authorList>
            <consortium name="RefSeq"/>
        </authorList>
    </citation>
    <scope>IDENTIFICATION</scope>
    <source>
        <tissue evidence="5">Young leaves</tissue>
    </source>
</reference>
<dbReference type="KEGG" id="aprc:113874297"/>
<dbReference type="GeneID" id="113874297"/>
<proteinExistence type="predicted"/>
<dbReference type="Proteomes" id="UP000694853">
    <property type="component" value="Unplaced"/>
</dbReference>
<dbReference type="InterPro" id="IPR008502">
    <property type="entry name" value="Prolamin-like"/>
</dbReference>
<reference evidence="4" key="1">
    <citation type="journal article" date="2019" name="Toxins">
        <title>Detection of Abrin-Like and Prepropulchellin-Like Toxin Genes and Transcripts Using Whole Genome Sequencing and Full-Length Transcript Sequencing of Abrus precatorius.</title>
        <authorList>
            <person name="Hovde B.T."/>
            <person name="Daligault H.E."/>
            <person name="Hanschen E.R."/>
            <person name="Kunde Y.A."/>
            <person name="Johnson M.B."/>
            <person name="Starkenburg S.R."/>
            <person name="Johnson S.L."/>
        </authorList>
    </citation>
    <scope>NUCLEOTIDE SEQUENCE [LARGE SCALE GENOMIC DNA]</scope>
</reference>
<evidence type="ECO:0000313" key="4">
    <source>
        <dbReference type="Proteomes" id="UP000694853"/>
    </source>
</evidence>
<dbReference type="AlphaFoldDB" id="A0A8B8ML47"/>
<accession>A0A8B8ML47</accession>
<feature type="signal peptide" evidence="2">
    <location>
        <begin position="1"/>
        <end position="24"/>
    </location>
</feature>
<keyword evidence="4" id="KW-1185">Reference proteome</keyword>
<feature type="chain" id="PRO_5034623537" evidence="2">
    <location>
        <begin position="25"/>
        <end position="153"/>
    </location>
</feature>
<keyword evidence="1 2" id="KW-0732">Signal</keyword>
<name>A0A8B8ML47_ABRPR</name>
<evidence type="ECO:0000313" key="5">
    <source>
        <dbReference type="RefSeq" id="XP_027368332.1"/>
    </source>
</evidence>
<evidence type="ECO:0000256" key="2">
    <source>
        <dbReference type="SAM" id="SignalP"/>
    </source>
</evidence>
<sequence length="153" mass="17231">MGIFRDLCVIAVFLSNFTLMVTKGFSKDVLEVSNGPSVEINYAPRPLSTYERYLNNCAVRLNSDCGDEIFSAIFFGKEIVNRDCCVQLVNDVGKQCHDDMTKYILRLPKFKTNKAEILARSERIWSDCVYLDVPLIEPVGADIPLLDPIDAES</sequence>
<dbReference type="RefSeq" id="XP_027368332.1">
    <property type="nucleotide sequence ID" value="XM_027512531.1"/>
</dbReference>
<dbReference type="Pfam" id="PF05617">
    <property type="entry name" value="Prolamin_like"/>
    <property type="match status" value="1"/>
</dbReference>
<protein>
    <submittedName>
        <fullName evidence="5">Protein DOWN-REGULATED IN DIF1 11-like</fullName>
    </submittedName>
</protein>